<feature type="transmembrane region" description="Helical" evidence="1">
    <location>
        <begin position="15"/>
        <end position="36"/>
    </location>
</feature>
<keyword evidence="1" id="KW-0812">Transmembrane</keyword>
<proteinExistence type="predicted"/>
<sequence length="195" mass="23195">MDINKAIRKQKKSNIGFLLFLSFIFFMLPLILFLAHKSSVFFIVYLIIIELLILITILINISNNYIKFSSDSYRLKIKLLHFGEEMNIICDKVKFVHAEGIGVQMSIIFIMNSRFRNKKIIPVDSNFISKHPYLAQQYYWLKVQNPEDNYYYLIITKGGFEKYKLLDMIYRNCVKAEYTEEAVEIIKEYRRSNNV</sequence>
<reference evidence="2 3" key="1">
    <citation type="submission" date="2024-11" db="EMBL/GenBank/DDBJ databases">
        <authorList>
            <person name="Heng Y.C."/>
            <person name="Lim A.C.H."/>
            <person name="Lee J.K.Y."/>
            <person name="Kittelmann S."/>
        </authorList>
    </citation>
    <scope>NUCLEOTIDE SEQUENCE [LARGE SCALE GENOMIC DNA]</scope>
    <source>
        <strain evidence="2 3">WILCCON 0185</strain>
    </source>
</reference>
<dbReference type="EMBL" id="JBJHZZ010000001">
    <property type="protein sequence ID" value="MFL0245885.1"/>
    <property type="molecule type" value="Genomic_DNA"/>
</dbReference>
<dbReference type="RefSeq" id="WP_406768340.1">
    <property type="nucleotide sequence ID" value="NZ_JBJHZZ010000001.1"/>
</dbReference>
<evidence type="ECO:0000256" key="1">
    <source>
        <dbReference type="SAM" id="Phobius"/>
    </source>
</evidence>
<name>A0ABW8T2P0_9CLOT</name>
<accession>A0ABW8T2P0</accession>
<keyword evidence="3" id="KW-1185">Reference proteome</keyword>
<keyword evidence="1" id="KW-0472">Membrane</keyword>
<gene>
    <name evidence="2" type="ORF">ACJDUG_02700</name>
</gene>
<organism evidence="2 3">
    <name type="scientific">Candidatus Clostridium stratigraminis</name>
    <dbReference type="NCBI Taxonomy" id="3381661"/>
    <lineage>
        <taxon>Bacteria</taxon>
        <taxon>Bacillati</taxon>
        <taxon>Bacillota</taxon>
        <taxon>Clostridia</taxon>
        <taxon>Eubacteriales</taxon>
        <taxon>Clostridiaceae</taxon>
        <taxon>Clostridium</taxon>
    </lineage>
</organism>
<protein>
    <recommendedName>
        <fullName evidence="4">Transmembrane protein</fullName>
    </recommendedName>
</protein>
<evidence type="ECO:0000313" key="3">
    <source>
        <dbReference type="Proteomes" id="UP001623591"/>
    </source>
</evidence>
<feature type="transmembrane region" description="Helical" evidence="1">
    <location>
        <begin position="42"/>
        <end position="66"/>
    </location>
</feature>
<keyword evidence="1" id="KW-1133">Transmembrane helix</keyword>
<evidence type="ECO:0000313" key="2">
    <source>
        <dbReference type="EMBL" id="MFL0245885.1"/>
    </source>
</evidence>
<evidence type="ECO:0008006" key="4">
    <source>
        <dbReference type="Google" id="ProtNLM"/>
    </source>
</evidence>
<dbReference type="Proteomes" id="UP001623591">
    <property type="component" value="Unassembled WGS sequence"/>
</dbReference>
<comment type="caution">
    <text evidence="2">The sequence shown here is derived from an EMBL/GenBank/DDBJ whole genome shotgun (WGS) entry which is preliminary data.</text>
</comment>